<feature type="signal peptide" evidence="1">
    <location>
        <begin position="1"/>
        <end position="31"/>
    </location>
</feature>
<feature type="chain" id="PRO_5047369742" evidence="1">
    <location>
        <begin position="32"/>
        <end position="325"/>
    </location>
</feature>
<organism evidence="3 4">
    <name type="scientific">Hoylesella nanceiensis</name>
    <dbReference type="NCBI Taxonomy" id="425941"/>
    <lineage>
        <taxon>Bacteria</taxon>
        <taxon>Pseudomonadati</taxon>
        <taxon>Bacteroidota</taxon>
        <taxon>Bacteroidia</taxon>
        <taxon>Bacteroidales</taxon>
        <taxon>Prevotellaceae</taxon>
        <taxon>Hoylesella</taxon>
    </lineage>
</organism>
<keyword evidence="1" id="KW-0732">Signal</keyword>
<dbReference type="InterPro" id="IPR000421">
    <property type="entry name" value="FA58C"/>
</dbReference>
<dbReference type="PROSITE" id="PS51257">
    <property type="entry name" value="PROKAR_LIPOPROTEIN"/>
    <property type="match status" value="1"/>
</dbReference>
<reference evidence="3 4" key="1">
    <citation type="submission" date="2021-07" db="EMBL/GenBank/DDBJ databases">
        <title>Genomic diversity and antimicrobial resistance of Prevotella spp. isolated from chronic lung disease airways.</title>
        <authorList>
            <person name="Webb K.A."/>
            <person name="Olagoke O.S."/>
            <person name="Baird T."/>
            <person name="Neill J."/>
            <person name="Pham A."/>
            <person name="Wells T.J."/>
            <person name="Ramsay K.A."/>
            <person name="Bell S.C."/>
            <person name="Sarovich D.S."/>
            <person name="Price E.P."/>
        </authorList>
    </citation>
    <scope>NUCLEOTIDE SEQUENCE [LARGE SCALE GENOMIC DNA]</scope>
    <source>
        <strain evidence="3 4">SCHI0011.S.12</strain>
    </source>
</reference>
<protein>
    <submittedName>
        <fullName evidence="3">Discoidin domain-containing protein</fullName>
    </submittedName>
</protein>
<dbReference type="Proteomes" id="UP000788426">
    <property type="component" value="Unassembled WGS sequence"/>
</dbReference>
<dbReference type="Pfam" id="PF00754">
    <property type="entry name" value="F5_F8_type_C"/>
    <property type="match status" value="1"/>
</dbReference>
<evidence type="ECO:0000313" key="4">
    <source>
        <dbReference type="Proteomes" id="UP000788426"/>
    </source>
</evidence>
<name>A0ABS6YBR2_9BACT</name>
<dbReference type="EMBL" id="JAHXCT010000003">
    <property type="protein sequence ID" value="MBW4768998.1"/>
    <property type="molecule type" value="Genomic_DNA"/>
</dbReference>
<comment type="caution">
    <text evidence="3">The sequence shown here is derived from an EMBL/GenBank/DDBJ whole genome shotgun (WGS) entry which is preliminary data.</text>
</comment>
<evidence type="ECO:0000259" key="2">
    <source>
        <dbReference type="PROSITE" id="PS50022"/>
    </source>
</evidence>
<evidence type="ECO:0000256" key="1">
    <source>
        <dbReference type="SAM" id="SignalP"/>
    </source>
</evidence>
<dbReference type="RefSeq" id="WP_219480371.1">
    <property type="nucleotide sequence ID" value="NZ_JAHXCT010000003.1"/>
</dbReference>
<accession>A0ABS6YBR2</accession>
<keyword evidence="4" id="KW-1185">Reference proteome</keyword>
<dbReference type="Pfam" id="PF16390">
    <property type="entry name" value="DUF4999"/>
    <property type="match status" value="1"/>
</dbReference>
<feature type="domain" description="F5/8 type C" evidence="2">
    <location>
        <begin position="175"/>
        <end position="324"/>
    </location>
</feature>
<evidence type="ECO:0000313" key="3">
    <source>
        <dbReference type="EMBL" id="MBW4768998.1"/>
    </source>
</evidence>
<sequence length="325" mass="35701">MKHKYNLLQIGGCAIASLLLLCGCHSENNTAEDEWTATYVYLQRLDYLTPSPKTFYINHSEEGLSGEVNMPFVAKTQKPTSQDVHVNIELRDANASNIGLELQDNKGKKIDASQIVIKAGEQHSDTFHIVATNLSELKTNEQKVSLSFDVALKSIETTQPNTLISPMTTLNNLTAKVEKGALQSMMIGEPKVNDVLDRTSWTITLSEGAENSGDNLIDGNYWTDVARSGQGFTITIDLGSIKTITGVNTTSWSWTSNNYAPQEVEVAVSQDNVTWKSLGTIQTSGGYQNITLLSSPKARYLKYSILKMPATGRVSIVEFHLFGTD</sequence>
<proteinExistence type="predicted"/>
<dbReference type="PROSITE" id="PS50022">
    <property type="entry name" value="FA58C_3"/>
    <property type="match status" value="1"/>
</dbReference>
<dbReference type="InterPro" id="IPR032163">
    <property type="entry name" value="DUF4999"/>
</dbReference>
<gene>
    <name evidence="3" type="ORF">KZO38_04395</name>
</gene>